<comment type="caution">
    <text evidence="3">The sequence shown here is derived from an EMBL/GenBank/DDBJ whole genome shotgun (WGS) entry which is preliminary data.</text>
</comment>
<keyword evidence="4" id="KW-1185">Reference proteome</keyword>
<feature type="region of interest" description="Disordered" evidence="1">
    <location>
        <begin position="1"/>
        <end position="39"/>
    </location>
</feature>
<reference evidence="4" key="1">
    <citation type="journal article" date="2019" name="Int. J. Syst. Evol. Microbiol.">
        <title>The Global Catalogue of Microorganisms (GCM) 10K type strain sequencing project: providing services to taxonomists for standard genome sequencing and annotation.</title>
        <authorList>
            <consortium name="The Broad Institute Genomics Platform"/>
            <consortium name="The Broad Institute Genome Sequencing Center for Infectious Disease"/>
            <person name="Wu L."/>
            <person name="Ma J."/>
        </authorList>
    </citation>
    <scope>NUCLEOTIDE SEQUENCE [LARGE SCALE GENOMIC DNA]</scope>
    <source>
        <strain evidence="4">JCM 3115</strain>
    </source>
</reference>
<evidence type="ECO:0000256" key="1">
    <source>
        <dbReference type="SAM" id="MobiDB-lite"/>
    </source>
</evidence>
<accession>A0ABQ2R593</accession>
<dbReference type="EMBL" id="BMQJ01000012">
    <property type="protein sequence ID" value="GGQ11863.1"/>
    <property type="molecule type" value="Genomic_DNA"/>
</dbReference>
<protein>
    <submittedName>
        <fullName evidence="3">Uncharacterized protein</fullName>
    </submittedName>
</protein>
<name>A0ABQ2R593_9ACTN</name>
<organism evidence="3 4">
    <name type="scientific">Streptosporangium pseudovulgare</name>
    <dbReference type="NCBI Taxonomy" id="35765"/>
    <lineage>
        <taxon>Bacteria</taxon>
        <taxon>Bacillati</taxon>
        <taxon>Actinomycetota</taxon>
        <taxon>Actinomycetes</taxon>
        <taxon>Streptosporangiales</taxon>
        <taxon>Streptosporangiaceae</taxon>
        <taxon>Streptosporangium</taxon>
    </lineage>
</organism>
<feature type="transmembrane region" description="Helical" evidence="2">
    <location>
        <begin position="86"/>
        <end position="111"/>
    </location>
</feature>
<keyword evidence="2" id="KW-1133">Transmembrane helix</keyword>
<evidence type="ECO:0000313" key="3">
    <source>
        <dbReference type="EMBL" id="GGQ11863.1"/>
    </source>
</evidence>
<dbReference type="RefSeq" id="WP_189248665.1">
    <property type="nucleotide sequence ID" value="NZ_BMQJ01000012.1"/>
</dbReference>
<feature type="transmembrane region" description="Helical" evidence="2">
    <location>
        <begin position="47"/>
        <end position="66"/>
    </location>
</feature>
<evidence type="ECO:0000256" key="2">
    <source>
        <dbReference type="SAM" id="Phobius"/>
    </source>
</evidence>
<sequence>MSEQTESAAPGSGGRPGEAPGAAGEPGESGEAGGPGGRARRTRPGPLWFAVLGGVIAWSLHVVFAWSLVELTCVEGGGLIGGTPVVVFVAVATGLPALVAVAALVADLLLWRRDPPEPPGRKSDRVRFMLQIGFWLDVFSVLMILMGGLAVVMLPSCVQT</sequence>
<evidence type="ECO:0000313" key="4">
    <source>
        <dbReference type="Proteomes" id="UP000611554"/>
    </source>
</evidence>
<gene>
    <name evidence="3" type="ORF">GCM10010140_47620</name>
</gene>
<feature type="transmembrane region" description="Helical" evidence="2">
    <location>
        <begin position="132"/>
        <end position="154"/>
    </location>
</feature>
<dbReference type="Proteomes" id="UP000611554">
    <property type="component" value="Unassembled WGS sequence"/>
</dbReference>
<keyword evidence="2" id="KW-0812">Transmembrane</keyword>
<proteinExistence type="predicted"/>
<keyword evidence="2" id="KW-0472">Membrane</keyword>
<feature type="compositionally biased region" description="Low complexity" evidence="1">
    <location>
        <begin position="17"/>
        <end position="26"/>
    </location>
</feature>
<feature type="compositionally biased region" description="Low complexity" evidence="1">
    <location>
        <begin position="1"/>
        <end position="10"/>
    </location>
</feature>